<keyword evidence="1" id="KW-0812">Transmembrane</keyword>
<evidence type="ECO:0000313" key="2">
    <source>
        <dbReference type="EMBL" id="NGX96147.1"/>
    </source>
</evidence>
<gene>
    <name evidence="2" type="ORF">G4V63_13275</name>
</gene>
<evidence type="ECO:0000313" key="3">
    <source>
        <dbReference type="Proteomes" id="UP000480266"/>
    </source>
</evidence>
<dbReference type="Proteomes" id="UP000480266">
    <property type="component" value="Unassembled WGS sequence"/>
</dbReference>
<keyword evidence="3" id="KW-1185">Reference proteome</keyword>
<keyword evidence="1" id="KW-1133">Transmembrane helix</keyword>
<feature type="transmembrane region" description="Helical" evidence="1">
    <location>
        <begin position="20"/>
        <end position="43"/>
    </location>
</feature>
<proteinExistence type="predicted"/>
<dbReference type="AlphaFoldDB" id="A0A7C9VF22"/>
<reference evidence="2" key="1">
    <citation type="submission" date="2020-02" db="EMBL/GenBank/DDBJ databases">
        <title>Draft genome sequence of Candidatus Afipia apatlaquensis IBT-C3, a potential strain for decolorization of textile dyes.</title>
        <authorList>
            <person name="Sanchez-Reyes A."/>
            <person name="Breton-Deval L."/>
            <person name="Mangelson H."/>
            <person name="Sanchez-Flores A."/>
        </authorList>
    </citation>
    <scope>NUCLEOTIDE SEQUENCE [LARGE SCALE GENOMIC DNA]</scope>
    <source>
        <strain evidence="2">IBT-C3</strain>
    </source>
</reference>
<dbReference type="EMBL" id="JAAMRR010000698">
    <property type="protein sequence ID" value="NGX96147.1"/>
    <property type="molecule type" value="Genomic_DNA"/>
</dbReference>
<feature type="transmembrane region" description="Helical" evidence="1">
    <location>
        <begin position="83"/>
        <end position="102"/>
    </location>
</feature>
<feature type="transmembrane region" description="Helical" evidence="1">
    <location>
        <begin position="114"/>
        <end position="137"/>
    </location>
</feature>
<name>A0A7C9VF22_9BRAD</name>
<sequence length="140" mass="14898">MEAALSIARTVEPDLVSLGWFSILWLACCLSGLTISGMLPLGVRANNLSTPSGTGLVVVNIFLLFLLLAGTALFAALTLRVSSIILMASWIFLFVPAILDVFPERWIDSRGGLTVLLCVQAVALVMLCRSSSVVATLSMI</sequence>
<keyword evidence="1" id="KW-0472">Membrane</keyword>
<organism evidence="2 3">
    <name type="scientific">Candidatus Afipia apatlaquensis</name>
    <dbReference type="NCBI Taxonomy" id="2712852"/>
    <lineage>
        <taxon>Bacteria</taxon>
        <taxon>Pseudomonadati</taxon>
        <taxon>Pseudomonadota</taxon>
        <taxon>Alphaproteobacteria</taxon>
        <taxon>Hyphomicrobiales</taxon>
        <taxon>Nitrobacteraceae</taxon>
        <taxon>Afipia</taxon>
    </lineage>
</organism>
<accession>A0A7C9VF22</accession>
<evidence type="ECO:0000256" key="1">
    <source>
        <dbReference type="SAM" id="Phobius"/>
    </source>
</evidence>
<feature type="transmembrane region" description="Helical" evidence="1">
    <location>
        <begin position="55"/>
        <end position="77"/>
    </location>
</feature>
<comment type="caution">
    <text evidence="2">The sequence shown here is derived from an EMBL/GenBank/DDBJ whole genome shotgun (WGS) entry which is preliminary data.</text>
</comment>
<protein>
    <submittedName>
        <fullName evidence="2">Uncharacterized protein</fullName>
    </submittedName>
</protein>